<dbReference type="Pfam" id="PF08843">
    <property type="entry name" value="AbiEii"/>
    <property type="match status" value="1"/>
</dbReference>
<dbReference type="Gene3D" id="3.10.450.620">
    <property type="entry name" value="JHP933, nucleotidyltransferase-like core domain"/>
    <property type="match status" value="1"/>
</dbReference>
<dbReference type="EMBL" id="MHMS01000008">
    <property type="protein sequence ID" value="OGZ32414.1"/>
    <property type="molecule type" value="Genomic_DNA"/>
</dbReference>
<reference evidence="1 2" key="1">
    <citation type="journal article" date="2016" name="Nat. Commun.">
        <title>Thousands of microbial genomes shed light on interconnected biogeochemical processes in an aquifer system.</title>
        <authorList>
            <person name="Anantharaman K."/>
            <person name="Brown C.T."/>
            <person name="Hug L.A."/>
            <person name="Sharon I."/>
            <person name="Castelle C.J."/>
            <person name="Probst A.J."/>
            <person name="Thomas B.C."/>
            <person name="Singh A."/>
            <person name="Wilkins M.J."/>
            <person name="Karaoz U."/>
            <person name="Brodie E.L."/>
            <person name="Williams K.H."/>
            <person name="Hubbard S.S."/>
            <person name="Banfield J.F."/>
        </authorList>
    </citation>
    <scope>NUCLEOTIDE SEQUENCE [LARGE SCALE GENOMIC DNA]</scope>
</reference>
<evidence type="ECO:0000313" key="1">
    <source>
        <dbReference type="EMBL" id="OGZ32414.1"/>
    </source>
</evidence>
<accession>A0A1G2F2U7</accession>
<dbReference type="AlphaFoldDB" id="A0A1G2F2U7"/>
<evidence type="ECO:0000313" key="2">
    <source>
        <dbReference type="Proteomes" id="UP000176787"/>
    </source>
</evidence>
<comment type="caution">
    <text evidence="1">The sequence shown here is derived from an EMBL/GenBank/DDBJ whole genome shotgun (WGS) entry which is preliminary data.</text>
</comment>
<protein>
    <recommendedName>
        <fullName evidence="3">Nucleotidyltransferase</fullName>
    </recommendedName>
</protein>
<proteinExistence type="predicted"/>
<evidence type="ECO:0008006" key="3">
    <source>
        <dbReference type="Google" id="ProtNLM"/>
    </source>
</evidence>
<organism evidence="1 2">
    <name type="scientific">Candidatus Niyogibacteria bacterium RIFCSPLOWO2_12_FULL_41_13</name>
    <dbReference type="NCBI Taxonomy" id="1801726"/>
    <lineage>
        <taxon>Bacteria</taxon>
        <taxon>Candidatus Niyogiibacteriota</taxon>
    </lineage>
</organism>
<gene>
    <name evidence="1" type="ORF">A3H02_00680</name>
</gene>
<sequence>MTLNYSIHKNIQLQILKEIYTDTTIAPLLGFKGGTAALMFYDLNRFSVDLDFDLFAPGGTEGLDKNKEKEVFEKILNIAKSYGEIRESRIKRYNLLIILSYDPKAQNIKIEVNRRVFGSRYELKTLLGISMLVMVREDMFANKLMAIYERVGKTSRDVFDVYFFVKNNWPINKEIVEKRASMSYKETVEKCIELLEKMNNWNILDGLGEFLTESQKDWARAKLRDETIFLLKARLESEK</sequence>
<dbReference type="Proteomes" id="UP000176787">
    <property type="component" value="Unassembled WGS sequence"/>
</dbReference>
<dbReference type="InterPro" id="IPR014942">
    <property type="entry name" value="AbiEii"/>
</dbReference>
<name>A0A1G2F2U7_9BACT</name>
<dbReference type="STRING" id="1801726.A3H02_00680"/>